<comment type="caution">
    <text evidence="2">The sequence shown here is derived from an EMBL/GenBank/DDBJ whole genome shotgun (WGS) entry which is preliminary data.</text>
</comment>
<dbReference type="InterPro" id="IPR002625">
    <property type="entry name" value="Smr_dom"/>
</dbReference>
<proteinExistence type="predicted"/>
<dbReference type="Gene3D" id="3.30.1370.110">
    <property type="match status" value="1"/>
</dbReference>
<dbReference type="SMART" id="SM00463">
    <property type="entry name" value="SMR"/>
    <property type="match status" value="1"/>
</dbReference>
<accession>A0AAD7GNS9</accession>
<dbReference type="PANTHER" id="PTHR47417:SF1">
    <property type="entry name" value="SMR DOMAIN-CONTAINING PROTEIN YPL199C"/>
    <property type="match status" value="1"/>
</dbReference>
<keyword evidence="3" id="KW-1185">Reference proteome</keyword>
<dbReference type="InterPro" id="IPR036063">
    <property type="entry name" value="Smr_dom_sf"/>
</dbReference>
<dbReference type="PANTHER" id="PTHR47417">
    <property type="entry name" value="SMR DOMAIN-CONTAINING PROTEIN YPL199C"/>
    <property type="match status" value="1"/>
</dbReference>
<reference evidence="2" key="1">
    <citation type="submission" date="2023-03" db="EMBL/GenBank/DDBJ databases">
        <title>Massive genome expansion in bonnet fungi (Mycena s.s.) driven by repeated elements and novel gene families across ecological guilds.</title>
        <authorList>
            <consortium name="Lawrence Berkeley National Laboratory"/>
            <person name="Harder C.B."/>
            <person name="Miyauchi S."/>
            <person name="Viragh M."/>
            <person name="Kuo A."/>
            <person name="Thoen E."/>
            <person name="Andreopoulos B."/>
            <person name="Lu D."/>
            <person name="Skrede I."/>
            <person name="Drula E."/>
            <person name="Henrissat B."/>
            <person name="Morin E."/>
            <person name="Kohler A."/>
            <person name="Barry K."/>
            <person name="LaButti K."/>
            <person name="Morin E."/>
            <person name="Salamov A."/>
            <person name="Lipzen A."/>
            <person name="Mereny Z."/>
            <person name="Hegedus B."/>
            <person name="Baldrian P."/>
            <person name="Stursova M."/>
            <person name="Weitz H."/>
            <person name="Taylor A."/>
            <person name="Grigoriev I.V."/>
            <person name="Nagy L.G."/>
            <person name="Martin F."/>
            <person name="Kauserud H."/>
        </authorList>
    </citation>
    <scope>NUCLEOTIDE SEQUENCE</scope>
    <source>
        <strain evidence="2">CBHHK067</strain>
    </source>
</reference>
<protein>
    <recommendedName>
        <fullName evidence="1">Smr domain-containing protein</fullName>
    </recommendedName>
</protein>
<feature type="domain" description="Smr" evidence="1">
    <location>
        <begin position="18"/>
        <end position="94"/>
    </location>
</feature>
<dbReference type="PROSITE" id="PS50828">
    <property type="entry name" value="SMR"/>
    <property type="match status" value="1"/>
</dbReference>
<dbReference type="Pfam" id="PF01713">
    <property type="entry name" value="Smr"/>
    <property type="match status" value="1"/>
</dbReference>
<organism evidence="2 3">
    <name type="scientific">Mycena rosella</name>
    <name type="common">Pink bonnet</name>
    <name type="synonym">Agaricus rosellus</name>
    <dbReference type="NCBI Taxonomy" id="1033263"/>
    <lineage>
        <taxon>Eukaryota</taxon>
        <taxon>Fungi</taxon>
        <taxon>Dikarya</taxon>
        <taxon>Basidiomycota</taxon>
        <taxon>Agaricomycotina</taxon>
        <taxon>Agaricomycetes</taxon>
        <taxon>Agaricomycetidae</taxon>
        <taxon>Agaricales</taxon>
        <taxon>Marasmiineae</taxon>
        <taxon>Mycenaceae</taxon>
        <taxon>Mycena</taxon>
    </lineage>
</organism>
<name>A0AAD7GNS9_MYCRO</name>
<evidence type="ECO:0000313" key="3">
    <source>
        <dbReference type="Proteomes" id="UP001221757"/>
    </source>
</evidence>
<dbReference type="EMBL" id="JARKIE010000013">
    <property type="protein sequence ID" value="KAJ7703251.1"/>
    <property type="molecule type" value="Genomic_DNA"/>
</dbReference>
<dbReference type="Proteomes" id="UP001221757">
    <property type="component" value="Unassembled WGS sequence"/>
</dbReference>
<dbReference type="InterPro" id="IPR053020">
    <property type="entry name" value="Smr_domain_protein"/>
</dbReference>
<sequence length="95" mass="10566">MCTSAHEAHNLRKKDGEIDVHGLFVPEAIKKVTTALQTAILDGRKDLRVIVGKGLHSKDNRPRLRPEIMKEMERQNIPCHIHASNAGVLILTVPS</sequence>
<dbReference type="AlphaFoldDB" id="A0AAD7GNS9"/>
<evidence type="ECO:0000259" key="1">
    <source>
        <dbReference type="PROSITE" id="PS50828"/>
    </source>
</evidence>
<dbReference type="SUPFAM" id="SSF160443">
    <property type="entry name" value="SMR domain-like"/>
    <property type="match status" value="1"/>
</dbReference>
<gene>
    <name evidence="2" type="ORF">B0H17DRAFT_922293</name>
</gene>
<evidence type="ECO:0000313" key="2">
    <source>
        <dbReference type="EMBL" id="KAJ7703251.1"/>
    </source>
</evidence>